<evidence type="ECO:0000259" key="4">
    <source>
        <dbReference type="PROSITE" id="PS51194"/>
    </source>
</evidence>
<dbReference type="GO" id="GO:0005524">
    <property type="term" value="F:ATP binding"/>
    <property type="evidence" value="ECO:0007669"/>
    <property type="project" value="InterPro"/>
</dbReference>
<evidence type="ECO:0000256" key="2">
    <source>
        <dbReference type="SAM" id="MobiDB-lite"/>
    </source>
</evidence>
<sequence length="1044" mass="115586">MVDDGGGPGAGSASGSGGDAAAGLPEDLGASVRAVDTKQHEKRVLEERLALSLQREGEQGPSSSEEAKVSEVGAVKREILAVKEILRDLGAGDVGVESEGGDAQLVDTLKERLRELRKEKKRLLAIAKGPKAKSRPKVTFNKSSLSAALEPKSKLLETERDKLIRTGVLTPFDRMKGLERKQAEAATQRDESVTRALAAARERSARSGSGDPGTAPVRLGLSEIPSEVGERGSSKFNWAEKRRRIAKANLKASKAMRGSRIGVPGGRRTERPCEADTESEEEHQGEELVDDVVFDGGYRLRSERWDKLFDYQRTGVKWMWELHNQGAGGILGDEMGLGKTVQIIAFLDGLLRSGMYSTSLIVCPVTLMSHWAREFRRWAPEFRVFVLHDSAFKSNDLKECHRRGSMHYRVINAALRSSRGILITSYEQLRLRQDQLLHFRWGYAILDEGHKIRNPNIELTLVCKQLATPHRLILTGAPIQNRLVEIWSLFDFVFPGKLGTLPVFTSQFSIPIQMGGYAHASQLQVTTSYKCALILRDLISPYLLRRRKVDVNVNLPKKSEHVLFCLLGDDQLDLYRDYLCSHDCESIMDGKIDPLAGIDTMKKICNHPDLLDLGTDRAPPDGEFGAPGRSGKLTVLIKVLEKWCSEGHKVLVFSQTRQMLDIIERAVLGLGHDHLRMDGTTAIGKRQQLVDEFNETKEIKLFCLTTRVGGLGLNLTGADRVILYDPDWNPSTDLQAQERSWRIGQQNEVVVYRLVTSGTIEEKIYNRQIFKQFLTNKVLEDPKQRRAFQNEDIRELFVLGDEYKEGKAHLRGMTDLEAQLAPDEVAAAAAEEEGQAAGGAEGESTILKTLMEGDVVAKALCHEKIMTADRQKVPAYDKKATEIARRAAELMKRSQRDCALHSVSTPTWTGNSGSAGAPKAQPRRFGGSKGPSAHSGRFGGKAAVAGIGGEVLTSGELVDHIRRRDRDVEAYAKMGDEGEGDRLAGELLQDVIRFFKGNKGPRGTAEIVEHFSFLEVKATKLFKQVLKQAATLEDGLWTLKSDFT</sequence>
<dbReference type="AlphaFoldDB" id="A0AAX4P5I4"/>
<dbReference type="SMART" id="SM00487">
    <property type="entry name" value="DEXDc"/>
    <property type="match status" value="1"/>
</dbReference>
<dbReference type="GO" id="GO:0008094">
    <property type="term" value="F:ATP-dependent activity, acting on DNA"/>
    <property type="evidence" value="ECO:0007669"/>
    <property type="project" value="TreeGrafter"/>
</dbReference>
<dbReference type="PROSITE" id="PS51192">
    <property type="entry name" value="HELICASE_ATP_BIND_1"/>
    <property type="match status" value="1"/>
</dbReference>
<dbReference type="InterPro" id="IPR014001">
    <property type="entry name" value="Helicase_ATP-bd"/>
</dbReference>
<dbReference type="InterPro" id="IPR038718">
    <property type="entry name" value="SNF2-like_sf"/>
</dbReference>
<feature type="region of interest" description="Disordered" evidence="2">
    <location>
        <begin position="902"/>
        <end position="937"/>
    </location>
</feature>
<feature type="compositionally biased region" description="Basic and acidic residues" evidence="2">
    <location>
        <begin position="179"/>
        <end position="193"/>
    </location>
</feature>
<evidence type="ECO:0000313" key="5">
    <source>
        <dbReference type="EMBL" id="WZN61346.1"/>
    </source>
</evidence>
<feature type="compositionally biased region" description="Acidic residues" evidence="2">
    <location>
        <begin position="275"/>
        <end position="285"/>
    </location>
</feature>
<dbReference type="CDD" id="cd18000">
    <property type="entry name" value="DEXHc_ERCC6"/>
    <property type="match status" value="1"/>
</dbReference>
<dbReference type="PANTHER" id="PTHR45629:SF7">
    <property type="entry name" value="DNA EXCISION REPAIR PROTEIN ERCC-6-RELATED"/>
    <property type="match status" value="1"/>
</dbReference>
<keyword evidence="6" id="KW-1185">Reference proteome</keyword>
<dbReference type="CDD" id="cd18793">
    <property type="entry name" value="SF2_C_SNF"/>
    <property type="match status" value="1"/>
</dbReference>
<evidence type="ECO:0000313" key="6">
    <source>
        <dbReference type="Proteomes" id="UP001472866"/>
    </source>
</evidence>
<protein>
    <submittedName>
        <fullName evidence="5">SNF2/RAD54 family protein</fullName>
    </submittedName>
</protein>
<organism evidence="5 6">
    <name type="scientific">Chloropicon roscoffensis</name>
    <dbReference type="NCBI Taxonomy" id="1461544"/>
    <lineage>
        <taxon>Eukaryota</taxon>
        <taxon>Viridiplantae</taxon>
        <taxon>Chlorophyta</taxon>
        <taxon>Chloropicophyceae</taxon>
        <taxon>Chloropicales</taxon>
        <taxon>Chloropicaceae</taxon>
        <taxon>Chloropicon</taxon>
    </lineage>
</organism>
<feature type="region of interest" description="Disordered" evidence="2">
    <location>
        <begin position="1"/>
        <end position="25"/>
    </location>
</feature>
<dbReference type="Gene3D" id="3.40.50.300">
    <property type="entry name" value="P-loop containing nucleotide triphosphate hydrolases"/>
    <property type="match status" value="1"/>
</dbReference>
<dbReference type="EMBL" id="CP151504">
    <property type="protein sequence ID" value="WZN61346.1"/>
    <property type="molecule type" value="Genomic_DNA"/>
</dbReference>
<name>A0AAX4P5I4_9CHLO</name>
<feature type="compositionally biased region" description="Polar residues" evidence="2">
    <location>
        <begin position="902"/>
        <end position="914"/>
    </location>
</feature>
<dbReference type="InterPro" id="IPR000330">
    <property type="entry name" value="SNF2_N"/>
</dbReference>
<feature type="domain" description="Helicase ATP-binding" evidence="3">
    <location>
        <begin position="320"/>
        <end position="496"/>
    </location>
</feature>
<dbReference type="SMART" id="SM00490">
    <property type="entry name" value="HELICc"/>
    <property type="match status" value="1"/>
</dbReference>
<dbReference type="Proteomes" id="UP001472866">
    <property type="component" value="Chromosome 04"/>
</dbReference>
<feature type="region of interest" description="Disordered" evidence="2">
    <location>
        <begin position="256"/>
        <end position="285"/>
    </location>
</feature>
<dbReference type="InterPro" id="IPR050496">
    <property type="entry name" value="SNF2_RAD54_helicase_repair"/>
</dbReference>
<dbReference type="GO" id="GO:0006283">
    <property type="term" value="P:transcription-coupled nucleotide-excision repair"/>
    <property type="evidence" value="ECO:0007669"/>
    <property type="project" value="TreeGrafter"/>
</dbReference>
<dbReference type="Pfam" id="PF00176">
    <property type="entry name" value="SNF2-rel_dom"/>
    <property type="match status" value="1"/>
</dbReference>
<dbReference type="GO" id="GO:0005634">
    <property type="term" value="C:nucleus"/>
    <property type="evidence" value="ECO:0007669"/>
    <property type="project" value="TreeGrafter"/>
</dbReference>
<evidence type="ECO:0000256" key="1">
    <source>
        <dbReference type="ARBA" id="ARBA00022801"/>
    </source>
</evidence>
<feature type="compositionally biased region" description="Gly residues" evidence="2">
    <location>
        <begin position="1"/>
        <end position="20"/>
    </location>
</feature>
<gene>
    <name evidence="5" type="ORF">HKI87_04g28810</name>
</gene>
<keyword evidence="1" id="KW-0378">Hydrolase</keyword>
<proteinExistence type="predicted"/>
<dbReference type="PANTHER" id="PTHR45629">
    <property type="entry name" value="SNF2/RAD54 FAMILY MEMBER"/>
    <property type="match status" value="1"/>
</dbReference>
<evidence type="ECO:0000259" key="3">
    <source>
        <dbReference type="PROSITE" id="PS51192"/>
    </source>
</evidence>
<feature type="domain" description="Helicase C-terminal" evidence="4">
    <location>
        <begin position="635"/>
        <end position="794"/>
    </location>
</feature>
<dbReference type="FunFam" id="3.40.50.10810:FF:000094">
    <property type="entry name" value="DNA excision repair protein ERCC-6"/>
    <property type="match status" value="1"/>
</dbReference>
<dbReference type="SUPFAM" id="SSF52540">
    <property type="entry name" value="P-loop containing nucleoside triphosphate hydrolases"/>
    <property type="match status" value="2"/>
</dbReference>
<dbReference type="InterPro" id="IPR027417">
    <property type="entry name" value="P-loop_NTPase"/>
</dbReference>
<dbReference type="PROSITE" id="PS51194">
    <property type="entry name" value="HELICASE_CTER"/>
    <property type="match status" value="1"/>
</dbReference>
<feature type="region of interest" description="Disordered" evidence="2">
    <location>
        <begin position="179"/>
        <end position="217"/>
    </location>
</feature>
<dbReference type="InterPro" id="IPR001650">
    <property type="entry name" value="Helicase_C-like"/>
</dbReference>
<dbReference type="InterPro" id="IPR049730">
    <property type="entry name" value="SNF2/RAD54-like_C"/>
</dbReference>
<dbReference type="GO" id="GO:0016787">
    <property type="term" value="F:hydrolase activity"/>
    <property type="evidence" value="ECO:0007669"/>
    <property type="project" value="UniProtKB-KW"/>
</dbReference>
<reference evidence="5 6" key="1">
    <citation type="submission" date="2024-03" db="EMBL/GenBank/DDBJ databases">
        <title>Complete genome sequence of the green alga Chloropicon roscoffensis RCC1871.</title>
        <authorList>
            <person name="Lemieux C."/>
            <person name="Pombert J.-F."/>
            <person name="Otis C."/>
            <person name="Turmel M."/>
        </authorList>
    </citation>
    <scope>NUCLEOTIDE SEQUENCE [LARGE SCALE GENOMIC DNA]</scope>
    <source>
        <strain evidence="5 6">RCC1871</strain>
    </source>
</reference>
<dbReference type="Pfam" id="PF00271">
    <property type="entry name" value="Helicase_C"/>
    <property type="match status" value="1"/>
</dbReference>
<accession>A0AAX4P5I4</accession>
<dbReference type="Gene3D" id="3.40.50.10810">
    <property type="entry name" value="Tandem AAA-ATPase domain"/>
    <property type="match status" value="1"/>
</dbReference>